<protein>
    <submittedName>
        <fullName evidence="3">Uncharacterized protein</fullName>
    </submittedName>
</protein>
<evidence type="ECO:0000313" key="4">
    <source>
        <dbReference type="Proteomes" id="UP001251528"/>
    </source>
</evidence>
<feature type="region of interest" description="Disordered" evidence="1">
    <location>
        <begin position="1"/>
        <end position="26"/>
    </location>
</feature>
<evidence type="ECO:0000256" key="1">
    <source>
        <dbReference type="SAM" id="MobiDB-lite"/>
    </source>
</evidence>
<dbReference type="Proteomes" id="UP001251528">
    <property type="component" value="Unassembled WGS sequence"/>
</dbReference>
<keyword evidence="2" id="KW-0812">Transmembrane</keyword>
<reference evidence="3" key="1">
    <citation type="submission" date="2023-06" db="EMBL/GenBank/DDBJ databases">
        <title>Conoideocrella luteorostrata (Hypocreales: Clavicipitaceae), a potential biocontrol fungus for elongate hemlock scale in United States Christmas tree production areas.</title>
        <authorList>
            <person name="Barrett H."/>
            <person name="Lovett B."/>
            <person name="Macias A.M."/>
            <person name="Stajich J.E."/>
            <person name="Kasson M.T."/>
        </authorList>
    </citation>
    <scope>NUCLEOTIDE SEQUENCE</scope>
    <source>
        <strain evidence="3">ARSEF 14590</strain>
    </source>
</reference>
<dbReference type="AlphaFoldDB" id="A0AAJ0D011"/>
<keyword evidence="4" id="KW-1185">Reference proteome</keyword>
<evidence type="ECO:0000256" key="2">
    <source>
        <dbReference type="SAM" id="Phobius"/>
    </source>
</evidence>
<keyword evidence="2" id="KW-0472">Membrane</keyword>
<accession>A0AAJ0D011</accession>
<feature type="transmembrane region" description="Helical" evidence="2">
    <location>
        <begin position="82"/>
        <end position="103"/>
    </location>
</feature>
<feature type="transmembrane region" description="Helical" evidence="2">
    <location>
        <begin position="146"/>
        <end position="168"/>
    </location>
</feature>
<proteinExistence type="predicted"/>
<organism evidence="3 4">
    <name type="scientific">Conoideocrella luteorostrata</name>
    <dbReference type="NCBI Taxonomy" id="1105319"/>
    <lineage>
        <taxon>Eukaryota</taxon>
        <taxon>Fungi</taxon>
        <taxon>Dikarya</taxon>
        <taxon>Ascomycota</taxon>
        <taxon>Pezizomycotina</taxon>
        <taxon>Sordariomycetes</taxon>
        <taxon>Hypocreomycetidae</taxon>
        <taxon>Hypocreales</taxon>
        <taxon>Clavicipitaceae</taxon>
        <taxon>Conoideocrella</taxon>
    </lineage>
</organism>
<keyword evidence="2" id="KW-1133">Transmembrane helix</keyword>
<feature type="compositionally biased region" description="Basic and acidic residues" evidence="1">
    <location>
        <begin position="1"/>
        <end position="25"/>
    </location>
</feature>
<comment type="caution">
    <text evidence="3">The sequence shown here is derived from an EMBL/GenBank/DDBJ whole genome shotgun (WGS) entry which is preliminary data.</text>
</comment>
<name>A0AAJ0D011_9HYPO</name>
<evidence type="ECO:0000313" key="3">
    <source>
        <dbReference type="EMBL" id="KAK2612680.1"/>
    </source>
</evidence>
<dbReference type="EMBL" id="JASWJB010000013">
    <property type="protein sequence ID" value="KAK2612680.1"/>
    <property type="molecule type" value="Genomic_DNA"/>
</dbReference>
<sequence>MSHDESMTGGHATERRTSGDPDSKTRIHGQMFAQNHGMLKRADLFSRAALIARDPERFETISELTADERRELKHERDNKRHYTATLWSAIFLCTIGAAIQGWVQIGSMSYKGELSMNPSMNPNMDPSMDPSQDLSKDEWTTSSFDAIIYFAAGLMSVSIRANTAVLILTD</sequence>
<gene>
    <name evidence="3" type="ORF">QQS21_001297</name>
</gene>